<proteinExistence type="predicted"/>
<dbReference type="RefSeq" id="WP_346245548.1">
    <property type="nucleotide sequence ID" value="NZ_JBDIZK010000002.1"/>
</dbReference>
<organism evidence="1 2">
    <name type="scientific">Sphingomonas rustica</name>
    <dbReference type="NCBI Taxonomy" id="3103142"/>
    <lineage>
        <taxon>Bacteria</taxon>
        <taxon>Pseudomonadati</taxon>
        <taxon>Pseudomonadota</taxon>
        <taxon>Alphaproteobacteria</taxon>
        <taxon>Sphingomonadales</taxon>
        <taxon>Sphingomonadaceae</taxon>
        <taxon>Sphingomonas</taxon>
    </lineage>
</organism>
<keyword evidence="2" id="KW-1185">Reference proteome</keyword>
<accession>A0ABV0B4R0</accession>
<evidence type="ECO:0000313" key="1">
    <source>
        <dbReference type="EMBL" id="MEN3746549.1"/>
    </source>
</evidence>
<dbReference type="EMBL" id="JBDIZK010000002">
    <property type="protein sequence ID" value="MEN3746549.1"/>
    <property type="molecule type" value="Genomic_DNA"/>
</dbReference>
<sequence>MDRLEPLTLARNRTLAGALDQVAPFLPDVLMSRQSLDHTRRVAALFPSDAVDFFGFESRLGDVASSSTDCALNLSPSGARALARDAIGPDTELWRRIGRFYRLWEETHRDPFADAPATWLEFDASAVEPSPNLLFGYWPDDEQADRPWRWMQDSVFPMLFGGNYSAPLRDSLDRCFHACPPGTVDFQIGLMLSRPIQAVRLCIFDLPIDALPGYLDAIGWTGDRAGLERLIGAFRPHCDFVGLHFDVAAQVFPHIGIEPNFRSGSWSRQPHREPRWQGLWQVLTEAGLLREAKRDALLGWTGHQQVILDDMPTLLLRGLSHIKVVQAADGSAIAKAYFGIALREAAQP</sequence>
<reference evidence="1 2" key="1">
    <citation type="submission" date="2024-05" db="EMBL/GenBank/DDBJ databases">
        <title>Sphingomonas sp. HF-S3 16S ribosomal RNA gene Genome sequencing and assembly.</title>
        <authorList>
            <person name="Lee H."/>
        </authorList>
    </citation>
    <scope>NUCLEOTIDE SEQUENCE [LARGE SCALE GENOMIC DNA]</scope>
    <source>
        <strain evidence="1 2">HF-S3</strain>
    </source>
</reference>
<dbReference type="Proteomes" id="UP001427805">
    <property type="component" value="Unassembled WGS sequence"/>
</dbReference>
<evidence type="ECO:0000313" key="2">
    <source>
        <dbReference type="Proteomes" id="UP001427805"/>
    </source>
</evidence>
<protein>
    <submittedName>
        <fullName evidence="1">Uncharacterized protein</fullName>
    </submittedName>
</protein>
<name>A0ABV0B4R0_9SPHN</name>
<comment type="caution">
    <text evidence="1">The sequence shown here is derived from an EMBL/GenBank/DDBJ whole genome shotgun (WGS) entry which is preliminary data.</text>
</comment>
<gene>
    <name evidence="1" type="ORF">TPR58_05175</name>
</gene>